<protein>
    <submittedName>
        <fullName evidence="7">Uncharacterized protein</fullName>
    </submittedName>
</protein>
<keyword evidence="4" id="KW-0539">Nucleus</keyword>
<feature type="compositionally biased region" description="Polar residues" evidence="6">
    <location>
        <begin position="385"/>
        <end position="397"/>
    </location>
</feature>
<gene>
    <name evidence="7" type="ORF">EB796_007080</name>
</gene>
<dbReference type="PANTHER" id="PTHR24131">
    <property type="entry name" value="APOPTOSIS-STIMULATING OF P53 PROTEIN"/>
    <property type="match status" value="1"/>
</dbReference>
<sequence>MSLCCGKVNPDLCFYAGYKAAHLDSKQNARLKHSWRNNLSAETAKAESFEVESRRSRSQAASRSNSRSQSSSRPSSQAKMYSDGMKGRDQSGSDASFADLQEMRERSKMLRDQVLGVQKSVQSKDEQLSRLRNSRLSPEESRKEENTLAKINERISVQEARLKKLKDAKTKIQQQVIINSAMTTELEGLRNILTNKQKEMYDIDQLVNQMRTKLQQAQIDRNTKNTIMTQCSNRIVELRNEMHSRNKMAEKVQEKFSSQREALHSKKEDISKMDLQIAELWRKLRQAKTSQQQSSQKPATAVAAVEPFEHKPLEGSKGSVGLPTKPQEIDIKLVERNGGSGQSSPSVSADEREPYAIRPPPPVPMVDKIKSIEDKLSSRKLPTLQKGSSNASPNGSDDNLPRRFRPVQSSGYAEQRPRAGSLNSSPAQSNTGVTARLRSPRGSPLAHGSVEEMKLEKGPVHQYTIPSATSSHTPEYLPSVSKSKNFNSMPKPFSVASALPESGVKTPAAVAKTGSDTSVNVAKTGSYTSAAAAMTSSDTFITVAKTGNGTSADLAKTSSDTFITVAKVGSETPVESDYKQDVARVRDLTVPYNRAYPSGSVSAQRVGSSENVPSQSNSSSLLHKPLSKQSSDPSTRPSTRYATRSQISHTYIPQIDQDRLNQYRLDMEKAVRDVTRADFKARR</sequence>
<feature type="region of interest" description="Disordered" evidence="6">
    <location>
        <begin position="249"/>
        <end position="268"/>
    </location>
</feature>
<feature type="compositionally biased region" description="Basic and acidic residues" evidence="6">
    <location>
        <begin position="449"/>
        <end position="459"/>
    </location>
</feature>
<keyword evidence="3" id="KW-0040">ANK repeat</keyword>
<feature type="coiled-coil region" evidence="5">
    <location>
        <begin position="148"/>
        <end position="175"/>
    </location>
</feature>
<feature type="compositionally biased region" description="Polar residues" evidence="6">
    <location>
        <begin position="421"/>
        <end position="433"/>
    </location>
</feature>
<dbReference type="Proteomes" id="UP000593567">
    <property type="component" value="Unassembled WGS sequence"/>
</dbReference>
<name>A0A7J7K9T5_BUGNE</name>
<evidence type="ECO:0000256" key="1">
    <source>
        <dbReference type="ARBA" id="ARBA00004123"/>
    </source>
</evidence>
<feature type="compositionally biased region" description="Low complexity" evidence="6">
    <location>
        <begin position="58"/>
        <end position="78"/>
    </location>
</feature>
<feature type="compositionally biased region" description="Polar residues" evidence="6">
    <location>
        <begin position="464"/>
        <end position="473"/>
    </location>
</feature>
<dbReference type="GO" id="GO:0002039">
    <property type="term" value="F:p53 binding"/>
    <property type="evidence" value="ECO:0007669"/>
    <property type="project" value="InterPro"/>
</dbReference>
<comment type="subcellular location">
    <subcellularLocation>
        <location evidence="1">Nucleus</location>
    </subcellularLocation>
</comment>
<feature type="region of interest" description="Disordered" evidence="6">
    <location>
        <begin position="593"/>
        <end position="653"/>
    </location>
</feature>
<keyword evidence="5" id="KW-0175">Coiled coil</keyword>
<feature type="region of interest" description="Disordered" evidence="6">
    <location>
        <begin position="116"/>
        <end position="146"/>
    </location>
</feature>
<keyword evidence="8" id="KW-1185">Reference proteome</keyword>
<dbReference type="GO" id="GO:0042981">
    <property type="term" value="P:regulation of apoptotic process"/>
    <property type="evidence" value="ECO:0007669"/>
    <property type="project" value="InterPro"/>
</dbReference>
<feature type="compositionally biased region" description="Basic and acidic residues" evidence="6">
    <location>
        <begin position="367"/>
        <end position="377"/>
    </location>
</feature>
<dbReference type="OrthoDB" id="10038642at2759"/>
<comment type="caution">
    <text evidence="7">The sequence shown here is derived from an EMBL/GenBank/DDBJ whole genome shotgun (WGS) entry which is preliminary data.</text>
</comment>
<dbReference type="EMBL" id="VXIV02001034">
    <property type="protein sequence ID" value="KAF6034611.1"/>
    <property type="molecule type" value="Genomic_DNA"/>
</dbReference>
<evidence type="ECO:0000256" key="6">
    <source>
        <dbReference type="SAM" id="MobiDB-lite"/>
    </source>
</evidence>
<feature type="compositionally biased region" description="Polar residues" evidence="6">
    <location>
        <begin position="627"/>
        <end position="651"/>
    </location>
</feature>
<feature type="region of interest" description="Disordered" evidence="6">
    <location>
        <begin position="43"/>
        <end position="94"/>
    </location>
</feature>
<proteinExistence type="predicted"/>
<evidence type="ECO:0000256" key="4">
    <source>
        <dbReference type="ARBA" id="ARBA00023242"/>
    </source>
</evidence>
<feature type="compositionally biased region" description="Low complexity" evidence="6">
    <location>
        <begin position="608"/>
        <end position="620"/>
    </location>
</feature>
<evidence type="ECO:0000313" key="8">
    <source>
        <dbReference type="Proteomes" id="UP000593567"/>
    </source>
</evidence>
<accession>A0A7J7K9T5</accession>
<evidence type="ECO:0000256" key="5">
    <source>
        <dbReference type="SAM" id="Coils"/>
    </source>
</evidence>
<keyword evidence="2" id="KW-0677">Repeat</keyword>
<evidence type="ECO:0000256" key="3">
    <source>
        <dbReference type="ARBA" id="ARBA00023043"/>
    </source>
</evidence>
<dbReference type="InterPro" id="IPR047163">
    <property type="entry name" value="ASPP1/2"/>
</dbReference>
<evidence type="ECO:0000313" key="7">
    <source>
        <dbReference type="EMBL" id="KAF6034611.1"/>
    </source>
</evidence>
<dbReference type="PANTHER" id="PTHR24131:SF10">
    <property type="entry name" value="ANKYRIN-REPEAT, SH3-DOMAIN, AND PROLINE-RICH-REGION CONTAINING PROTEIN, ISOFORM B"/>
    <property type="match status" value="1"/>
</dbReference>
<organism evidence="7 8">
    <name type="scientific">Bugula neritina</name>
    <name type="common">Brown bryozoan</name>
    <name type="synonym">Sertularia neritina</name>
    <dbReference type="NCBI Taxonomy" id="10212"/>
    <lineage>
        <taxon>Eukaryota</taxon>
        <taxon>Metazoa</taxon>
        <taxon>Spiralia</taxon>
        <taxon>Lophotrochozoa</taxon>
        <taxon>Bryozoa</taxon>
        <taxon>Gymnolaemata</taxon>
        <taxon>Cheilostomatida</taxon>
        <taxon>Flustrina</taxon>
        <taxon>Buguloidea</taxon>
        <taxon>Bugulidae</taxon>
        <taxon>Bugula</taxon>
    </lineage>
</organism>
<feature type="compositionally biased region" description="Basic and acidic residues" evidence="6">
    <location>
        <begin position="44"/>
        <end position="55"/>
    </location>
</feature>
<dbReference type="AlphaFoldDB" id="A0A7J7K9T5"/>
<feature type="compositionally biased region" description="Basic and acidic residues" evidence="6">
    <location>
        <begin position="137"/>
        <end position="146"/>
    </location>
</feature>
<dbReference type="GO" id="GO:0005634">
    <property type="term" value="C:nucleus"/>
    <property type="evidence" value="ECO:0007669"/>
    <property type="project" value="UniProtKB-SubCell"/>
</dbReference>
<reference evidence="7" key="1">
    <citation type="submission" date="2020-06" db="EMBL/GenBank/DDBJ databases">
        <title>Draft genome of Bugula neritina, a colonial animal packing powerful symbionts and potential medicines.</title>
        <authorList>
            <person name="Rayko M."/>
        </authorList>
    </citation>
    <scope>NUCLEOTIDE SEQUENCE [LARGE SCALE GENOMIC DNA]</scope>
    <source>
        <strain evidence="7">Kwan_BN1</strain>
    </source>
</reference>
<feature type="region of interest" description="Disordered" evidence="6">
    <location>
        <begin position="335"/>
        <end position="484"/>
    </location>
</feature>
<evidence type="ECO:0000256" key="2">
    <source>
        <dbReference type="ARBA" id="ARBA00022737"/>
    </source>
</evidence>